<organism evidence="7 8">
    <name type="scientific">Toxocara canis</name>
    <name type="common">Canine roundworm</name>
    <dbReference type="NCBI Taxonomy" id="6265"/>
    <lineage>
        <taxon>Eukaryota</taxon>
        <taxon>Metazoa</taxon>
        <taxon>Ecdysozoa</taxon>
        <taxon>Nematoda</taxon>
        <taxon>Chromadorea</taxon>
        <taxon>Rhabditida</taxon>
        <taxon>Spirurina</taxon>
        <taxon>Ascaridomorpha</taxon>
        <taxon>Ascaridoidea</taxon>
        <taxon>Toxocaridae</taxon>
        <taxon>Toxocara</taxon>
    </lineage>
</organism>
<evidence type="ECO:0000256" key="2">
    <source>
        <dbReference type="ARBA" id="ARBA00022692"/>
    </source>
</evidence>
<dbReference type="InterPro" id="IPR036640">
    <property type="entry name" value="ABC1_TM_sf"/>
</dbReference>
<evidence type="ECO:0000256" key="4">
    <source>
        <dbReference type="ARBA" id="ARBA00023136"/>
    </source>
</evidence>
<dbReference type="GO" id="GO:0140359">
    <property type="term" value="F:ABC-type transporter activity"/>
    <property type="evidence" value="ECO:0007669"/>
    <property type="project" value="InterPro"/>
</dbReference>
<dbReference type="WBParaSite" id="TCNE_0000120001-mRNA-1">
    <property type="protein sequence ID" value="TCNE_0000120001-mRNA-1"/>
    <property type="gene ID" value="TCNE_0000120001"/>
</dbReference>
<keyword evidence="4" id="KW-0472">Membrane</keyword>
<dbReference type="Gene3D" id="3.40.50.300">
    <property type="entry name" value="P-loop containing nucleotide triphosphate hydrolases"/>
    <property type="match status" value="1"/>
</dbReference>
<dbReference type="PROSITE" id="PS50929">
    <property type="entry name" value="ABC_TM1F"/>
    <property type="match status" value="1"/>
</dbReference>
<protein>
    <submittedName>
        <fullName evidence="8">ABC transmembrane type-1 domain-containing protein</fullName>
    </submittedName>
</protein>
<dbReference type="SUPFAM" id="SSF52540">
    <property type="entry name" value="P-loop containing nucleoside triphosphate hydrolases"/>
    <property type="match status" value="1"/>
</dbReference>
<dbReference type="InterPro" id="IPR011527">
    <property type="entry name" value="ABC1_TM_dom"/>
</dbReference>
<reference evidence="6 7" key="2">
    <citation type="submission" date="2018-11" db="EMBL/GenBank/DDBJ databases">
        <authorList>
            <consortium name="Pathogen Informatics"/>
        </authorList>
    </citation>
    <scope>NUCLEOTIDE SEQUENCE [LARGE SCALE GENOMIC DNA]</scope>
</reference>
<dbReference type="AlphaFoldDB" id="A0A183TY81"/>
<dbReference type="Proteomes" id="UP000050794">
    <property type="component" value="Unassembled WGS sequence"/>
</dbReference>
<accession>A0A183TY81</accession>
<dbReference type="Gene3D" id="1.20.1560.10">
    <property type="entry name" value="ABC transporter type 1, transmembrane domain"/>
    <property type="match status" value="1"/>
</dbReference>
<comment type="subcellular location">
    <subcellularLocation>
        <location evidence="1">Membrane</location>
        <topology evidence="1">Multi-pass membrane protein</topology>
    </subcellularLocation>
</comment>
<feature type="domain" description="ABC transmembrane type-1" evidence="5">
    <location>
        <begin position="1"/>
        <end position="139"/>
    </location>
</feature>
<evidence type="ECO:0000256" key="3">
    <source>
        <dbReference type="ARBA" id="ARBA00022989"/>
    </source>
</evidence>
<sequence>MSAILVGVIIAFVYGPAITPLGILLAAILIGAQIGIALFLKKQSSRDSAMAHRPSRLVIEAIEHHETVQCLVQEQRFHDLFEDHMNEIQRHGIVRVLIEACATSLQACFAFINFACLYRLGVTLVGSNRYHPFSVFQVVESLNCASISLLTFKIYAPEYVRARFSAGLIFNMLRQRPKIDSYTEAGHRYSFDGMDSREINVRYLRSQMALVESKPVLFSYTVKENITYGLPILSHQQIEEAALLAGAHDFIQLLPKVSAIQKRVFRMTSFCCVEDIA</sequence>
<dbReference type="InterPro" id="IPR027417">
    <property type="entry name" value="P-loop_NTPase"/>
</dbReference>
<dbReference type="EMBL" id="UYWY01000815">
    <property type="protein sequence ID" value="VDM25673.1"/>
    <property type="molecule type" value="Genomic_DNA"/>
</dbReference>
<evidence type="ECO:0000313" key="8">
    <source>
        <dbReference type="WBParaSite" id="TCNE_0000120001-mRNA-1"/>
    </source>
</evidence>
<dbReference type="Pfam" id="PF00664">
    <property type="entry name" value="ABC_membrane"/>
    <property type="match status" value="1"/>
</dbReference>
<keyword evidence="7" id="KW-1185">Reference proteome</keyword>
<dbReference type="GO" id="GO:0016020">
    <property type="term" value="C:membrane"/>
    <property type="evidence" value="ECO:0007669"/>
    <property type="project" value="UniProtKB-SubCell"/>
</dbReference>
<dbReference type="InterPro" id="IPR039421">
    <property type="entry name" value="Type_1_exporter"/>
</dbReference>
<dbReference type="PANTHER" id="PTHR24221">
    <property type="entry name" value="ATP-BINDING CASSETTE SUB-FAMILY B"/>
    <property type="match status" value="1"/>
</dbReference>
<proteinExistence type="predicted"/>
<dbReference type="GO" id="GO:0005524">
    <property type="term" value="F:ATP binding"/>
    <property type="evidence" value="ECO:0007669"/>
    <property type="project" value="InterPro"/>
</dbReference>
<evidence type="ECO:0000259" key="5">
    <source>
        <dbReference type="PROSITE" id="PS50929"/>
    </source>
</evidence>
<keyword evidence="2" id="KW-0812">Transmembrane</keyword>
<name>A0A183TY81_TOXCA</name>
<evidence type="ECO:0000256" key="1">
    <source>
        <dbReference type="ARBA" id="ARBA00004141"/>
    </source>
</evidence>
<evidence type="ECO:0000313" key="7">
    <source>
        <dbReference type="Proteomes" id="UP000050794"/>
    </source>
</evidence>
<evidence type="ECO:0000313" key="6">
    <source>
        <dbReference type="EMBL" id="VDM25673.1"/>
    </source>
</evidence>
<dbReference type="SUPFAM" id="SSF90123">
    <property type="entry name" value="ABC transporter transmembrane region"/>
    <property type="match status" value="1"/>
</dbReference>
<keyword evidence="3" id="KW-1133">Transmembrane helix</keyword>
<dbReference type="PANTHER" id="PTHR24221:SF455">
    <property type="entry name" value="MULTIDRUG RESISTANCE PROTEIN PGP-3"/>
    <property type="match status" value="1"/>
</dbReference>
<gene>
    <name evidence="6" type="ORF">TCNE_LOCUS1201</name>
</gene>
<reference evidence="8" key="1">
    <citation type="submission" date="2016-06" db="UniProtKB">
        <authorList>
            <consortium name="WormBaseParasite"/>
        </authorList>
    </citation>
    <scope>IDENTIFICATION</scope>
</reference>